<evidence type="ECO:0000256" key="5">
    <source>
        <dbReference type="ARBA" id="ARBA00022807"/>
    </source>
</evidence>
<dbReference type="Pfam" id="PF02493">
    <property type="entry name" value="MORN"/>
    <property type="match status" value="2"/>
</dbReference>
<feature type="domain" description="NlpC/P60" evidence="6">
    <location>
        <begin position="25"/>
        <end position="151"/>
    </location>
</feature>
<dbReference type="OrthoDB" id="9813368at2"/>
<dbReference type="Gene3D" id="2.20.110.10">
    <property type="entry name" value="Histone H3 K4-specific methyltransferase SET7/9 N-terminal domain"/>
    <property type="match status" value="1"/>
</dbReference>
<dbReference type="PANTHER" id="PTHR47053:SF1">
    <property type="entry name" value="MUREIN DD-ENDOPEPTIDASE MEPH-RELATED"/>
    <property type="match status" value="1"/>
</dbReference>
<evidence type="ECO:0000259" key="6">
    <source>
        <dbReference type="PROSITE" id="PS51935"/>
    </source>
</evidence>
<accession>A0A1Y1RZF4</accession>
<dbReference type="Proteomes" id="UP000192343">
    <property type="component" value="Unassembled WGS sequence"/>
</dbReference>
<dbReference type="AlphaFoldDB" id="A0A1Y1RZF4"/>
<dbReference type="SMART" id="SM00698">
    <property type="entry name" value="MORN"/>
    <property type="match status" value="2"/>
</dbReference>
<dbReference type="PROSITE" id="PS51935">
    <property type="entry name" value="NLPC_P60"/>
    <property type="match status" value="1"/>
</dbReference>
<evidence type="ECO:0000256" key="4">
    <source>
        <dbReference type="ARBA" id="ARBA00022801"/>
    </source>
</evidence>
<dbReference type="STRING" id="1963862.B4O97_06330"/>
<dbReference type="RefSeq" id="WP_083049302.1">
    <property type="nucleotide sequence ID" value="NZ_MWQY01000006.1"/>
</dbReference>
<evidence type="ECO:0000313" key="7">
    <source>
        <dbReference type="EMBL" id="ORC36204.1"/>
    </source>
</evidence>
<keyword evidence="5" id="KW-0788">Thiol protease</keyword>
<dbReference type="Gene3D" id="3.90.1720.10">
    <property type="entry name" value="endopeptidase domain like (from Nostoc punctiforme)"/>
    <property type="match status" value="1"/>
</dbReference>
<evidence type="ECO:0000256" key="2">
    <source>
        <dbReference type="ARBA" id="ARBA00022670"/>
    </source>
</evidence>
<dbReference type="SUPFAM" id="SSF82185">
    <property type="entry name" value="Histone H3 K4-specific methyltransferase SET7/9 N-terminal domain"/>
    <property type="match status" value="1"/>
</dbReference>
<organism evidence="7 8">
    <name type="scientific">Marispirochaeta aestuarii</name>
    <dbReference type="NCBI Taxonomy" id="1963862"/>
    <lineage>
        <taxon>Bacteria</taxon>
        <taxon>Pseudomonadati</taxon>
        <taxon>Spirochaetota</taxon>
        <taxon>Spirochaetia</taxon>
        <taxon>Spirochaetales</taxon>
        <taxon>Spirochaetaceae</taxon>
        <taxon>Marispirochaeta</taxon>
    </lineage>
</organism>
<keyword evidence="8" id="KW-1185">Reference proteome</keyword>
<dbReference type="InterPro" id="IPR038765">
    <property type="entry name" value="Papain-like_cys_pep_sf"/>
</dbReference>
<dbReference type="InterPro" id="IPR000064">
    <property type="entry name" value="NLP_P60_dom"/>
</dbReference>
<keyword evidence="2" id="KW-0645">Protease</keyword>
<keyword evidence="3" id="KW-0677">Repeat</keyword>
<sequence length="287" mass="32379">MNPEYRRLLPILLLLLTGGLQVFAFNVHDQIISPAQKLKGAPYSFGDEGPRAFDCSGLVYYLYKPYIPSIPRTSRDYRNFGSPVDSEELLPGDLLLFATTNNRGIVSHVAIYIGQESVIHAVSNGPETGVIISRIDSGYWRRTFHSARRVFDESLQNTDREQTSIEFERGLYTGPLKNGEPSGTGTMRLKNGDTYQGEFRDGLFHGQGTYTWSSGKSYTGRFEKGEILETSKQGGESETYMEKKDSPWETWDGEVYGDFKEWREQEESAFEAFKARDKAGTAGNMPR</sequence>
<dbReference type="EMBL" id="MWQY01000006">
    <property type="protein sequence ID" value="ORC36204.1"/>
    <property type="molecule type" value="Genomic_DNA"/>
</dbReference>
<dbReference type="SUPFAM" id="SSF54001">
    <property type="entry name" value="Cysteine proteinases"/>
    <property type="match status" value="1"/>
</dbReference>
<proteinExistence type="inferred from homology"/>
<evidence type="ECO:0000256" key="1">
    <source>
        <dbReference type="ARBA" id="ARBA00007074"/>
    </source>
</evidence>
<comment type="caution">
    <text evidence="7">The sequence shown here is derived from an EMBL/GenBank/DDBJ whole genome shotgun (WGS) entry which is preliminary data.</text>
</comment>
<evidence type="ECO:0000256" key="3">
    <source>
        <dbReference type="ARBA" id="ARBA00022737"/>
    </source>
</evidence>
<dbReference type="InterPro" id="IPR051202">
    <property type="entry name" value="Peptidase_C40"/>
</dbReference>
<dbReference type="InterPro" id="IPR003409">
    <property type="entry name" value="MORN"/>
</dbReference>
<name>A0A1Y1RZF4_9SPIO</name>
<comment type="similarity">
    <text evidence="1">Belongs to the peptidase C40 family.</text>
</comment>
<reference evidence="7 8" key="1">
    <citation type="submission" date="2017-03" db="EMBL/GenBank/DDBJ databases">
        <title>Draft Genome sequence of Marispirochaeta sp. strain JC444.</title>
        <authorList>
            <person name="Shivani Y."/>
            <person name="Subhash Y."/>
            <person name="Sasikala C."/>
            <person name="Ramana C."/>
        </authorList>
    </citation>
    <scope>NUCLEOTIDE SEQUENCE [LARGE SCALE GENOMIC DNA]</scope>
    <source>
        <strain evidence="7 8">JC444</strain>
    </source>
</reference>
<dbReference type="PANTHER" id="PTHR47053">
    <property type="entry name" value="MUREIN DD-ENDOPEPTIDASE MEPH-RELATED"/>
    <property type="match status" value="1"/>
</dbReference>
<evidence type="ECO:0000313" key="8">
    <source>
        <dbReference type="Proteomes" id="UP000192343"/>
    </source>
</evidence>
<dbReference type="GO" id="GO:0008234">
    <property type="term" value="F:cysteine-type peptidase activity"/>
    <property type="evidence" value="ECO:0007669"/>
    <property type="project" value="UniProtKB-KW"/>
</dbReference>
<protein>
    <recommendedName>
        <fullName evidence="6">NlpC/P60 domain-containing protein</fullName>
    </recommendedName>
</protein>
<dbReference type="GO" id="GO:0006508">
    <property type="term" value="P:proteolysis"/>
    <property type="evidence" value="ECO:0007669"/>
    <property type="project" value="UniProtKB-KW"/>
</dbReference>
<gene>
    <name evidence="7" type="ORF">B4O97_06330</name>
</gene>
<keyword evidence="4" id="KW-0378">Hydrolase</keyword>
<dbReference type="Pfam" id="PF00877">
    <property type="entry name" value="NLPC_P60"/>
    <property type="match status" value="1"/>
</dbReference>